<dbReference type="Proteomes" id="UP000050482">
    <property type="component" value="Unassembled WGS sequence"/>
</dbReference>
<keyword evidence="3" id="KW-1185">Reference proteome</keyword>
<dbReference type="STRING" id="471514.AN477_02100"/>
<proteinExistence type="predicted"/>
<dbReference type="SUPFAM" id="SSF88723">
    <property type="entry name" value="PIN domain-like"/>
    <property type="match status" value="1"/>
</dbReference>
<dbReference type="Pfam" id="PF13470">
    <property type="entry name" value="PIN_3"/>
    <property type="match status" value="1"/>
</dbReference>
<protein>
    <recommendedName>
        <fullName evidence="1">PIN domain-containing protein</fullName>
    </recommendedName>
</protein>
<dbReference type="InterPro" id="IPR029060">
    <property type="entry name" value="PIN-like_dom_sf"/>
</dbReference>
<evidence type="ECO:0000313" key="3">
    <source>
        <dbReference type="Proteomes" id="UP000050482"/>
    </source>
</evidence>
<sequence>MSNLIVFFDADVLVAGSASTTGAAHLLLTLSELGIIQGMTSAHVQEEARRNLAKKIPDALPEFEEIVQRAVTVDFSPTDTNPFQNFAHPKDVHVLAAAVATHARWLVTFNLKDFYQPPQITVLNPGQAIRTIRDTLGGPASKMT</sequence>
<dbReference type="RefSeq" id="WP_054967545.1">
    <property type="nucleotide sequence ID" value="NZ_LJCO01000009.1"/>
</dbReference>
<dbReference type="OrthoDB" id="1806926at2"/>
<dbReference type="AlphaFoldDB" id="A0A0N8PPW1"/>
<dbReference type="PATRIC" id="fig|471514.4.peg.5233"/>
<feature type="domain" description="PIN" evidence="1">
    <location>
        <begin position="6"/>
        <end position="111"/>
    </location>
</feature>
<organism evidence="2 3">
    <name type="scientific">Alicyclobacillus ferrooxydans</name>
    <dbReference type="NCBI Taxonomy" id="471514"/>
    <lineage>
        <taxon>Bacteria</taxon>
        <taxon>Bacillati</taxon>
        <taxon>Bacillota</taxon>
        <taxon>Bacilli</taxon>
        <taxon>Bacillales</taxon>
        <taxon>Alicyclobacillaceae</taxon>
        <taxon>Alicyclobacillus</taxon>
    </lineage>
</organism>
<reference evidence="2 3" key="1">
    <citation type="submission" date="2015-09" db="EMBL/GenBank/DDBJ databases">
        <title>Draft genome sequence of Alicyclobacillus ferrooxydans DSM 22381.</title>
        <authorList>
            <person name="Hemp J."/>
        </authorList>
    </citation>
    <scope>NUCLEOTIDE SEQUENCE [LARGE SCALE GENOMIC DNA]</scope>
    <source>
        <strain evidence="2 3">TC-34</strain>
    </source>
</reference>
<accession>A0A0N8PPW1</accession>
<comment type="caution">
    <text evidence="2">The sequence shown here is derived from an EMBL/GenBank/DDBJ whole genome shotgun (WGS) entry which is preliminary data.</text>
</comment>
<gene>
    <name evidence="2" type="ORF">AN477_02100</name>
</gene>
<dbReference type="InterPro" id="IPR002716">
    <property type="entry name" value="PIN_dom"/>
</dbReference>
<evidence type="ECO:0000259" key="1">
    <source>
        <dbReference type="Pfam" id="PF13470"/>
    </source>
</evidence>
<dbReference type="EMBL" id="LJCO01000009">
    <property type="protein sequence ID" value="KPV45429.1"/>
    <property type="molecule type" value="Genomic_DNA"/>
</dbReference>
<name>A0A0N8PPW1_9BACL</name>
<evidence type="ECO:0000313" key="2">
    <source>
        <dbReference type="EMBL" id="KPV45429.1"/>
    </source>
</evidence>